<accession>K9W616</accession>
<dbReference type="eggNOG" id="ENOG5033185">
    <property type="taxonomic scope" value="Bacteria"/>
</dbReference>
<dbReference type="EMBL" id="CP003620">
    <property type="protein sequence ID" value="AFZ14915.1"/>
    <property type="molecule type" value="Genomic_DNA"/>
</dbReference>
<organism evidence="1 2">
    <name type="scientific">Crinalium epipsammum PCC 9333</name>
    <dbReference type="NCBI Taxonomy" id="1173022"/>
    <lineage>
        <taxon>Bacteria</taxon>
        <taxon>Bacillati</taxon>
        <taxon>Cyanobacteriota</taxon>
        <taxon>Cyanophyceae</taxon>
        <taxon>Gomontiellales</taxon>
        <taxon>Gomontiellaceae</taxon>
        <taxon>Crinalium</taxon>
    </lineage>
</organism>
<proteinExistence type="predicted"/>
<evidence type="ECO:0000313" key="1">
    <source>
        <dbReference type="EMBL" id="AFZ14915.1"/>
    </source>
</evidence>
<gene>
    <name evidence="1" type="ORF">Cri9333_4119</name>
</gene>
<protein>
    <recommendedName>
        <fullName evidence="3">Addiction module component</fullName>
    </recommendedName>
</protein>
<evidence type="ECO:0000313" key="2">
    <source>
        <dbReference type="Proteomes" id="UP000010472"/>
    </source>
</evidence>
<dbReference type="OrthoDB" id="573946at2"/>
<keyword evidence="2" id="KW-1185">Reference proteome</keyword>
<dbReference type="RefSeq" id="WP_015205013.1">
    <property type="nucleotide sequence ID" value="NC_019753.1"/>
</dbReference>
<dbReference type="Proteomes" id="UP000010472">
    <property type="component" value="Chromosome"/>
</dbReference>
<dbReference type="AlphaFoldDB" id="K9W616"/>
<name>K9W616_9CYAN</name>
<reference evidence="1 2" key="1">
    <citation type="submission" date="2012-06" db="EMBL/GenBank/DDBJ databases">
        <title>Finished chromosome of genome of Crinalium epipsammum PCC 9333.</title>
        <authorList>
            <consortium name="US DOE Joint Genome Institute"/>
            <person name="Gugger M."/>
            <person name="Coursin T."/>
            <person name="Rippka R."/>
            <person name="Tandeau De Marsac N."/>
            <person name="Huntemann M."/>
            <person name="Wei C.-L."/>
            <person name="Han J."/>
            <person name="Detter J.C."/>
            <person name="Han C."/>
            <person name="Tapia R."/>
            <person name="Davenport K."/>
            <person name="Daligault H."/>
            <person name="Erkkila T."/>
            <person name="Gu W."/>
            <person name="Munk A.C.C."/>
            <person name="Teshima H."/>
            <person name="Xu Y."/>
            <person name="Chain P."/>
            <person name="Chen A."/>
            <person name="Krypides N."/>
            <person name="Mavromatis K."/>
            <person name="Markowitz V."/>
            <person name="Szeto E."/>
            <person name="Ivanova N."/>
            <person name="Mikhailova N."/>
            <person name="Ovchinnikova G."/>
            <person name="Pagani I."/>
            <person name="Pati A."/>
            <person name="Goodwin L."/>
            <person name="Peters L."/>
            <person name="Pitluck S."/>
            <person name="Woyke T."/>
            <person name="Kerfeld C."/>
        </authorList>
    </citation>
    <scope>NUCLEOTIDE SEQUENCE [LARGE SCALE GENOMIC DNA]</scope>
    <source>
        <strain evidence="1 2">PCC 9333</strain>
    </source>
</reference>
<sequence length="71" mass="8384">MTQTTQFNQILEMIDHLSLDEKEDLINIVRHRQIEQRREEIAANIAQADQEYQEGKVFRGTVDEIIAELEE</sequence>
<evidence type="ECO:0008006" key="3">
    <source>
        <dbReference type="Google" id="ProtNLM"/>
    </source>
</evidence>
<dbReference type="HOGENOM" id="CLU_176027_1_1_3"/>
<dbReference type="KEGG" id="cep:Cri9333_4119"/>